<accession>A0A165FM85</accession>
<keyword evidence="4" id="KW-0653">Protein transport</keyword>
<feature type="compositionally biased region" description="Acidic residues" evidence="7">
    <location>
        <begin position="792"/>
        <end position="820"/>
    </location>
</feature>
<dbReference type="InterPro" id="IPR016024">
    <property type="entry name" value="ARM-type_fold"/>
</dbReference>
<evidence type="ECO:0000256" key="2">
    <source>
        <dbReference type="ARBA" id="ARBA00006613"/>
    </source>
</evidence>
<dbReference type="GO" id="GO:0006886">
    <property type="term" value="P:intracellular protein transport"/>
    <property type="evidence" value="ECO:0007669"/>
    <property type="project" value="InterPro"/>
</dbReference>
<evidence type="ECO:0000256" key="7">
    <source>
        <dbReference type="SAM" id="MobiDB-lite"/>
    </source>
</evidence>
<evidence type="ECO:0000256" key="5">
    <source>
        <dbReference type="ARBA" id="ARBA00023136"/>
    </source>
</evidence>
<dbReference type="EMBL" id="KV423970">
    <property type="protein sequence ID" value="KZT56945.1"/>
    <property type="molecule type" value="Genomic_DNA"/>
</dbReference>
<dbReference type="InterPro" id="IPR011989">
    <property type="entry name" value="ARM-like"/>
</dbReference>
<feature type="region of interest" description="Disordered" evidence="7">
    <location>
        <begin position="670"/>
        <end position="690"/>
    </location>
</feature>
<keyword evidence="3" id="KW-0813">Transport</keyword>
<evidence type="ECO:0000256" key="6">
    <source>
        <dbReference type="SAM" id="Coils"/>
    </source>
</evidence>
<dbReference type="InParanoid" id="A0A165FM85"/>
<dbReference type="PANTHER" id="PTHR11134">
    <property type="entry name" value="ADAPTOR COMPLEX SUBUNIT BETA FAMILY MEMBER"/>
    <property type="match status" value="1"/>
</dbReference>
<dbReference type="SUPFAM" id="SSF48371">
    <property type="entry name" value="ARM repeat"/>
    <property type="match status" value="1"/>
</dbReference>
<dbReference type="STRING" id="1353952.A0A165FM85"/>
<evidence type="ECO:0000313" key="9">
    <source>
        <dbReference type="EMBL" id="KZT56945.1"/>
    </source>
</evidence>
<protein>
    <recommendedName>
        <fullName evidence="8">Clathrin/coatomer adaptor adaptin-like N-terminal domain-containing protein</fullName>
    </recommendedName>
</protein>
<dbReference type="OrthoDB" id="10254310at2759"/>
<evidence type="ECO:0000256" key="3">
    <source>
        <dbReference type="ARBA" id="ARBA00022448"/>
    </source>
</evidence>
<dbReference type="AlphaFoldDB" id="A0A165FM85"/>
<dbReference type="GO" id="GO:0030123">
    <property type="term" value="C:AP-3 adaptor complex"/>
    <property type="evidence" value="ECO:0007669"/>
    <property type="project" value="InterPro"/>
</dbReference>
<dbReference type="InterPro" id="IPR026740">
    <property type="entry name" value="AP3_beta"/>
</dbReference>
<sequence>MALSSLQENASRLSARIQETIAERTRDMSFGKSPNAALFDTAEDKVKQIRKQLDSSQDREKLEAMKRLIAMISKGRNVSEFFAQVVKNVASSNLEIRKLVYIYLLRYADQEPDLALLSINTFQKDLSDSNPLIRAMALRVLSGIKVPVIGSIVALGIKKCATDLNPYVRKAAALAIPKCYSLDPTQHGALMSILSLLLREQSPIAVGSVAVAFDSICPDRLDLLHQHYRRLCRLMVDADEWGQINLLELLTKYARKMLNKPPEIVEKQETNETQDFLDEKDDGMDPDLDLLLDCAEPLFQSRNPAVVMAVVRLFYYCAPLSYRVKVVKPMLRLMHISPEIGGVVLGDLLLVASDEPKLLKDHIPRFYIRTTDPSHTKRRKLHLLVALLDEDNQSTLLREFKDCLRDTCDSVVVEAIHAIGRCARLVPNARDECLRALMGLMRSHHDVAVNASVLILKSLIISFATSDASAALSLISRLALRLPRVKHAQARAAIIWLVGQYAADESSASPSANGGVPDRPAGITRWAPDILRQGAQTFAAEADIVKLQVVTLAAKLVVLSPADERLGLLSQYVLSLARYDSSYDVRDRARMMVSLLRGVNEKVAGNILGMEEDIDESKRGVVLRQAQVRLVLFGGKAAPPDTSFGGYQHPNAVLGSLALLLNKFVEGNRALPDWPEEGTDTSLRETEEDRPMAQYAQATVKSMTGFGSGSMPAVPTPITLTPAGGSSPAGSAPHEARSNWTDLDKFYASTSEEEEEDDEEEEEETEEEEKLPPAPKAQPVTAPATGAWGGPEYDEDEDEDEDEEEDEEDDGEEDELEEEEARTQPLLKPTGAAAMNWGTSSVIVEDRDPAGWGSTS</sequence>
<evidence type="ECO:0000259" key="8">
    <source>
        <dbReference type="Pfam" id="PF01602"/>
    </source>
</evidence>
<gene>
    <name evidence="9" type="ORF">CALCODRAFT_483572</name>
</gene>
<dbReference type="InterPro" id="IPR002553">
    <property type="entry name" value="Clathrin/coatomer_adapt-like_N"/>
</dbReference>
<proteinExistence type="inferred from homology"/>
<organism evidence="9 10">
    <name type="scientific">Calocera cornea HHB12733</name>
    <dbReference type="NCBI Taxonomy" id="1353952"/>
    <lineage>
        <taxon>Eukaryota</taxon>
        <taxon>Fungi</taxon>
        <taxon>Dikarya</taxon>
        <taxon>Basidiomycota</taxon>
        <taxon>Agaricomycotina</taxon>
        <taxon>Dacrymycetes</taxon>
        <taxon>Dacrymycetales</taxon>
        <taxon>Dacrymycetaceae</taxon>
        <taxon>Calocera</taxon>
    </lineage>
</organism>
<keyword evidence="5" id="KW-0472">Membrane</keyword>
<dbReference type="PIRSF" id="PIRSF037096">
    <property type="entry name" value="AP3_complex_beta"/>
    <property type="match status" value="1"/>
</dbReference>
<evidence type="ECO:0000256" key="1">
    <source>
        <dbReference type="ARBA" id="ARBA00004308"/>
    </source>
</evidence>
<evidence type="ECO:0000313" key="10">
    <source>
        <dbReference type="Proteomes" id="UP000076842"/>
    </source>
</evidence>
<dbReference type="Proteomes" id="UP000076842">
    <property type="component" value="Unassembled WGS sequence"/>
</dbReference>
<comment type="similarity">
    <text evidence="2">Belongs to the adaptor complexes large subunit family.</text>
</comment>
<feature type="domain" description="Clathrin/coatomer adaptor adaptin-like N-terminal" evidence="8">
    <location>
        <begin position="47"/>
        <end position="597"/>
    </location>
</feature>
<evidence type="ECO:0000256" key="4">
    <source>
        <dbReference type="ARBA" id="ARBA00022927"/>
    </source>
</evidence>
<name>A0A165FM85_9BASI</name>
<feature type="compositionally biased region" description="Low complexity" evidence="7">
    <location>
        <begin position="722"/>
        <end position="733"/>
    </location>
</feature>
<feature type="compositionally biased region" description="Acidic residues" evidence="7">
    <location>
        <begin position="751"/>
        <end position="769"/>
    </location>
</feature>
<dbReference type="GO" id="GO:0012505">
    <property type="term" value="C:endomembrane system"/>
    <property type="evidence" value="ECO:0007669"/>
    <property type="project" value="UniProtKB-SubCell"/>
</dbReference>
<comment type="subcellular location">
    <subcellularLocation>
        <location evidence="1">Endomembrane system</location>
    </subcellularLocation>
</comment>
<feature type="compositionally biased region" description="Basic and acidic residues" evidence="7">
    <location>
        <begin position="734"/>
        <end position="745"/>
    </location>
</feature>
<keyword evidence="10" id="KW-1185">Reference proteome</keyword>
<dbReference type="InterPro" id="IPR026739">
    <property type="entry name" value="AP_beta"/>
</dbReference>
<reference evidence="9 10" key="1">
    <citation type="journal article" date="2016" name="Mol. Biol. Evol.">
        <title>Comparative Genomics of Early-Diverging Mushroom-Forming Fungi Provides Insights into the Origins of Lignocellulose Decay Capabilities.</title>
        <authorList>
            <person name="Nagy L.G."/>
            <person name="Riley R."/>
            <person name="Tritt A."/>
            <person name="Adam C."/>
            <person name="Daum C."/>
            <person name="Floudas D."/>
            <person name="Sun H."/>
            <person name="Yadav J.S."/>
            <person name="Pangilinan J."/>
            <person name="Larsson K.H."/>
            <person name="Matsuura K."/>
            <person name="Barry K."/>
            <person name="Labutti K."/>
            <person name="Kuo R."/>
            <person name="Ohm R.A."/>
            <person name="Bhattacharya S.S."/>
            <person name="Shirouzu T."/>
            <person name="Yoshinaga Y."/>
            <person name="Martin F.M."/>
            <person name="Grigoriev I.V."/>
            <person name="Hibbett D.S."/>
        </authorList>
    </citation>
    <scope>NUCLEOTIDE SEQUENCE [LARGE SCALE GENOMIC DNA]</scope>
    <source>
        <strain evidence="9 10">HHB12733</strain>
    </source>
</reference>
<dbReference type="FunCoup" id="A0A165FM85">
    <property type="interactions" value="288"/>
</dbReference>
<dbReference type="Pfam" id="PF01602">
    <property type="entry name" value="Adaptin_N"/>
    <property type="match status" value="1"/>
</dbReference>
<feature type="region of interest" description="Disordered" evidence="7">
    <location>
        <begin position="706"/>
        <end position="856"/>
    </location>
</feature>
<dbReference type="Gene3D" id="1.25.10.10">
    <property type="entry name" value="Leucine-rich Repeat Variant"/>
    <property type="match status" value="1"/>
</dbReference>
<dbReference type="GO" id="GO:0016192">
    <property type="term" value="P:vesicle-mediated transport"/>
    <property type="evidence" value="ECO:0007669"/>
    <property type="project" value="InterPro"/>
</dbReference>
<feature type="coiled-coil region" evidence="6">
    <location>
        <begin position="3"/>
        <end position="59"/>
    </location>
</feature>
<keyword evidence="6" id="KW-0175">Coiled coil</keyword>